<dbReference type="SMART" id="SM00529">
    <property type="entry name" value="HTH_DTXR"/>
    <property type="match status" value="1"/>
</dbReference>
<dbReference type="EMBL" id="JACHFD010000021">
    <property type="protein sequence ID" value="MBB5353200.1"/>
    <property type="molecule type" value="Genomic_DNA"/>
</dbReference>
<dbReference type="Gene3D" id="2.30.30.90">
    <property type="match status" value="1"/>
</dbReference>
<feature type="domain" description="Ferrous iron transporter FeoA-like" evidence="5">
    <location>
        <begin position="150"/>
        <end position="222"/>
    </location>
</feature>
<dbReference type="InterPro" id="IPR001367">
    <property type="entry name" value="Fe_dep_repressor"/>
</dbReference>
<dbReference type="InterPro" id="IPR022689">
    <property type="entry name" value="Iron_dep_repressor"/>
</dbReference>
<comment type="caution">
    <text evidence="6">The sequence shown here is derived from an EMBL/GenBank/DDBJ whole genome shotgun (WGS) entry which is preliminary data.</text>
</comment>
<dbReference type="InterPro" id="IPR036421">
    <property type="entry name" value="Fe_dep_repressor_sf"/>
</dbReference>
<dbReference type="SMART" id="SM00899">
    <property type="entry name" value="FeoA"/>
    <property type="match status" value="2"/>
</dbReference>
<proteinExistence type="predicted"/>
<dbReference type="RefSeq" id="WP_184020842.1">
    <property type="nucleotide sequence ID" value="NZ_JACHFD010000021.1"/>
</dbReference>
<dbReference type="SUPFAM" id="SSF47979">
    <property type="entry name" value="Iron-dependent repressor protein, dimerization domain"/>
    <property type="match status" value="1"/>
</dbReference>
<evidence type="ECO:0000313" key="6">
    <source>
        <dbReference type="EMBL" id="MBB5353200.1"/>
    </source>
</evidence>
<feature type="domain" description="Ferrous iron transporter FeoA-like" evidence="5">
    <location>
        <begin position="232"/>
        <end position="306"/>
    </location>
</feature>
<dbReference type="Proteomes" id="UP000557717">
    <property type="component" value="Unassembled WGS sequence"/>
</dbReference>
<dbReference type="SUPFAM" id="SSF50037">
    <property type="entry name" value="C-terminal domain of transcriptional repressors"/>
    <property type="match status" value="1"/>
</dbReference>
<dbReference type="Pfam" id="PF02742">
    <property type="entry name" value="Fe_dep_repr_C"/>
    <property type="match status" value="1"/>
</dbReference>
<dbReference type="InterPro" id="IPR050536">
    <property type="entry name" value="DtxR_MntR_Metal-Reg"/>
</dbReference>
<protein>
    <submittedName>
        <fullName evidence="6">DtxR family Mn-dependent transcriptional regulator</fullName>
    </submittedName>
</protein>
<dbReference type="PANTHER" id="PTHR33238:SF11">
    <property type="entry name" value="TRANSCRIPTIONAL REGULATOR MNTR"/>
    <property type="match status" value="1"/>
</dbReference>
<dbReference type="GO" id="GO:0003700">
    <property type="term" value="F:DNA-binding transcription factor activity"/>
    <property type="evidence" value="ECO:0007669"/>
    <property type="project" value="InterPro"/>
</dbReference>
<keyword evidence="3" id="KW-0408">Iron</keyword>
<evidence type="ECO:0000256" key="1">
    <source>
        <dbReference type="ARBA" id="ARBA00004496"/>
    </source>
</evidence>
<accession>A0A840VH86</accession>
<feature type="compositionally biased region" description="Basic and acidic residues" evidence="4">
    <location>
        <begin position="130"/>
        <end position="144"/>
    </location>
</feature>
<gene>
    <name evidence="6" type="ORF">HNR46_003454</name>
</gene>
<dbReference type="Gene3D" id="1.10.10.10">
    <property type="entry name" value="Winged helix-like DNA-binding domain superfamily/Winged helix DNA-binding domain"/>
    <property type="match status" value="1"/>
</dbReference>
<keyword evidence="7" id="KW-1185">Reference proteome</keyword>
<dbReference type="InterPro" id="IPR036388">
    <property type="entry name" value="WH-like_DNA-bd_sf"/>
</dbReference>
<dbReference type="InterPro" id="IPR038157">
    <property type="entry name" value="FeoA_core_dom"/>
</dbReference>
<organism evidence="6 7">
    <name type="scientific">Haloferula luteola</name>
    <dbReference type="NCBI Taxonomy" id="595692"/>
    <lineage>
        <taxon>Bacteria</taxon>
        <taxon>Pseudomonadati</taxon>
        <taxon>Verrucomicrobiota</taxon>
        <taxon>Verrucomicrobiia</taxon>
        <taxon>Verrucomicrobiales</taxon>
        <taxon>Verrucomicrobiaceae</taxon>
        <taxon>Haloferula</taxon>
    </lineage>
</organism>
<feature type="region of interest" description="Disordered" evidence="4">
    <location>
        <begin position="110"/>
        <end position="144"/>
    </location>
</feature>
<evidence type="ECO:0000256" key="3">
    <source>
        <dbReference type="ARBA" id="ARBA00023004"/>
    </source>
</evidence>
<dbReference type="GO" id="GO:0005737">
    <property type="term" value="C:cytoplasm"/>
    <property type="evidence" value="ECO:0007669"/>
    <property type="project" value="UniProtKB-SubCell"/>
</dbReference>
<comment type="subunit">
    <text evidence="2">Homodimer.</text>
</comment>
<sequence length="312" mass="34808">MRANDPSERAAKRREAVLKHLLDGEESERSVSVDSVAGALEIRRSRAALLLAELATVGWVCPRGETWRLTDDGRKVALEIVRRHRLLETWMARETGRPAEDWHRAARSAGARWDHGETNQLADRLGNPRFDPHGDPIPTREGDLRGAPRVSMAEWPEGLEAVIGHLEDEPETIYREMVRAGLHPGMGIRGLQRVADGSMEFTGEGRRIQIPATWLTMIHLEKSEPLLDPAVRRLSDRPIGSVSIVRELSPACVGAERSRLLDLGLVPGTEIRCEFASPFGTPRSYWIRGTMIGLRREQAERVLVLPQEGGAE</sequence>
<dbReference type="PANTHER" id="PTHR33238">
    <property type="entry name" value="IRON (METAL) DEPENDENT REPRESSOR, DTXR FAMILY"/>
    <property type="match status" value="1"/>
</dbReference>
<dbReference type="GO" id="GO:0046983">
    <property type="term" value="F:protein dimerization activity"/>
    <property type="evidence" value="ECO:0007669"/>
    <property type="project" value="InterPro"/>
</dbReference>
<dbReference type="InterPro" id="IPR008988">
    <property type="entry name" value="Transcriptional_repressor_C"/>
</dbReference>
<evidence type="ECO:0000259" key="5">
    <source>
        <dbReference type="SMART" id="SM00899"/>
    </source>
</evidence>
<reference evidence="6 7" key="1">
    <citation type="submission" date="2020-08" db="EMBL/GenBank/DDBJ databases">
        <title>Genomic Encyclopedia of Type Strains, Phase IV (KMG-IV): sequencing the most valuable type-strain genomes for metagenomic binning, comparative biology and taxonomic classification.</title>
        <authorList>
            <person name="Goeker M."/>
        </authorList>
    </citation>
    <scope>NUCLEOTIDE SEQUENCE [LARGE SCALE GENOMIC DNA]</scope>
    <source>
        <strain evidence="6 7">YC6886</strain>
    </source>
</reference>
<dbReference type="InterPro" id="IPR007167">
    <property type="entry name" value="Fe-transptr_FeoA-like"/>
</dbReference>
<dbReference type="GO" id="GO:0046914">
    <property type="term" value="F:transition metal ion binding"/>
    <property type="evidence" value="ECO:0007669"/>
    <property type="project" value="InterPro"/>
</dbReference>
<dbReference type="AlphaFoldDB" id="A0A840VH86"/>
<comment type="subcellular location">
    <subcellularLocation>
        <location evidence="1">Cytoplasm</location>
    </subcellularLocation>
</comment>
<evidence type="ECO:0000313" key="7">
    <source>
        <dbReference type="Proteomes" id="UP000557717"/>
    </source>
</evidence>
<dbReference type="Pfam" id="PF04023">
    <property type="entry name" value="FeoA"/>
    <property type="match status" value="1"/>
</dbReference>
<evidence type="ECO:0000256" key="4">
    <source>
        <dbReference type="SAM" id="MobiDB-lite"/>
    </source>
</evidence>
<evidence type="ECO:0000256" key="2">
    <source>
        <dbReference type="ARBA" id="ARBA00011738"/>
    </source>
</evidence>
<name>A0A840VH86_9BACT</name>